<keyword evidence="2" id="KW-1185">Reference proteome</keyword>
<evidence type="ECO:0000313" key="2">
    <source>
        <dbReference type="Proteomes" id="UP000516134"/>
    </source>
</evidence>
<dbReference type="Proteomes" id="UP000516134">
    <property type="component" value="Chromosome"/>
</dbReference>
<gene>
    <name evidence="1" type="ORF">H9L15_06755</name>
</gene>
<evidence type="ECO:0000313" key="1">
    <source>
        <dbReference type="EMBL" id="QNP44191.1"/>
    </source>
</evidence>
<sequence>MRVAFDDQAGPMPNLAERYAPELLGAAGAFSVATYRHSILPMRVFEAARIAIAAINGCTVCKAFRTGGHSFLLGIGEGEGVRGSRPDEAFYAAVLAGDLDGLDEQERLAAEYARAMSLDPQGLADDETMWSQMKAVFSDEEIVDLTYCCAGWIGFGRATHVLGVDAACSLPEPAAATA</sequence>
<dbReference type="RefSeq" id="WP_187715612.1">
    <property type="nucleotide sequence ID" value="NZ_BAABJC010000001.1"/>
</dbReference>
<reference evidence="1 2" key="1">
    <citation type="submission" date="2020-08" db="EMBL/GenBank/DDBJ databases">
        <title>Genome sequence of Sphingomonas daechungensis KACC 18115T.</title>
        <authorList>
            <person name="Hyun D.-W."/>
            <person name="Bae J.-W."/>
        </authorList>
    </citation>
    <scope>NUCLEOTIDE SEQUENCE [LARGE SCALE GENOMIC DNA]</scope>
    <source>
        <strain evidence="1 2">KACC 18115</strain>
    </source>
</reference>
<dbReference type="SUPFAM" id="SSF69118">
    <property type="entry name" value="AhpD-like"/>
    <property type="match status" value="1"/>
</dbReference>
<dbReference type="Gene3D" id="1.20.1290.10">
    <property type="entry name" value="AhpD-like"/>
    <property type="match status" value="1"/>
</dbReference>
<name>A0ABX6T406_9SPHN</name>
<organism evidence="1 2">
    <name type="scientific">Sphingomonas daechungensis</name>
    <dbReference type="NCBI Taxonomy" id="1176646"/>
    <lineage>
        <taxon>Bacteria</taxon>
        <taxon>Pseudomonadati</taxon>
        <taxon>Pseudomonadota</taxon>
        <taxon>Alphaproteobacteria</taxon>
        <taxon>Sphingomonadales</taxon>
        <taxon>Sphingomonadaceae</taxon>
        <taxon>Sphingomonas</taxon>
    </lineage>
</organism>
<dbReference type="InterPro" id="IPR029032">
    <property type="entry name" value="AhpD-like"/>
</dbReference>
<proteinExistence type="predicted"/>
<accession>A0ABX6T406</accession>
<protein>
    <submittedName>
        <fullName evidence="1">Carboxymuconolactone decarboxylase family protein</fullName>
    </submittedName>
</protein>
<dbReference type="EMBL" id="CP060780">
    <property type="protein sequence ID" value="QNP44191.1"/>
    <property type="molecule type" value="Genomic_DNA"/>
</dbReference>